<proteinExistence type="predicted"/>
<evidence type="ECO:0000313" key="2">
    <source>
        <dbReference type="EMBL" id="SVC59705.1"/>
    </source>
</evidence>
<organism evidence="2">
    <name type="scientific">marine metagenome</name>
    <dbReference type="NCBI Taxonomy" id="408172"/>
    <lineage>
        <taxon>unclassified sequences</taxon>
        <taxon>metagenomes</taxon>
        <taxon>ecological metagenomes</taxon>
    </lineage>
</organism>
<name>A0A382NHB5_9ZZZZ</name>
<sequence length="60" mass="6983">VNEILKIVYVYRILIPFIIFTLFHFSCSKGEKKEENKTETLGSKNGDAVYMAGYDYNDKK</sequence>
<dbReference type="AlphaFoldDB" id="A0A382NHB5"/>
<protein>
    <submittedName>
        <fullName evidence="2">Uncharacterized protein</fullName>
    </submittedName>
</protein>
<keyword evidence="1" id="KW-0472">Membrane</keyword>
<accession>A0A382NHB5</accession>
<feature type="non-terminal residue" evidence="2">
    <location>
        <position position="1"/>
    </location>
</feature>
<feature type="transmembrane region" description="Helical" evidence="1">
    <location>
        <begin position="6"/>
        <end position="27"/>
    </location>
</feature>
<dbReference type="EMBL" id="UINC01100000">
    <property type="protein sequence ID" value="SVC59705.1"/>
    <property type="molecule type" value="Genomic_DNA"/>
</dbReference>
<reference evidence="2" key="1">
    <citation type="submission" date="2018-05" db="EMBL/GenBank/DDBJ databases">
        <authorList>
            <person name="Lanie J.A."/>
            <person name="Ng W.-L."/>
            <person name="Kazmierczak K.M."/>
            <person name="Andrzejewski T.M."/>
            <person name="Davidsen T.M."/>
            <person name="Wayne K.J."/>
            <person name="Tettelin H."/>
            <person name="Glass J.I."/>
            <person name="Rusch D."/>
            <person name="Podicherti R."/>
            <person name="Tsui H.-C.T."/>
            <person name="Winkler M.E."/>
        </authorList>
    </citation>
    <scope>NUCLEOTIDE SEQUENCE</scope>
</reference>
<gene>
    <name evidence="2" type="ORF">METZ01_LOCUS312559</name>
</gene>
<keyword evidence="1" id="KW-0812">Transmembrane</keyword>
<keyword evidence="1" id="KW-1133">Transmembrane helix</keyword>
<evidence type="ECO:0000256" key="1">
    <source>
        <dbReference type="SAM" id="Phobius"/>
    </source>
</evidence>